<evidence type="ECO:0000256" key="5">
    <source>
        <dbReference type="ARBA" id="ARBA00022679"/>
    </source>
</evidence>
<dbReference type="Pfam" id="PF00672">
    <property type="entry name" value="HAMP"/>
    <property type="match status" value="1"/>
</dbReference>
<reference evidence="15" key="1">
    <citation type="journal article" date="2019" name="Int. J. Syst. Evol. Microbiol.">
        <title>The Global Catalogue of Microorganisms (GCM) 10K type strain sequencing project: providing services to taxonomists for standard genome sequencing and annotation.</title>
        <authorList>
            <consortium name="The Broad Institute Genomics Platform"/>
            <consortium name="The Broad Institute Genome Sequencing Center for Infectious Disease"/>
            <person name="Wu L."/>
            <person name="Ma J."/>
        </authorList>
    </citation>
    <scope>NUCLEOTIDE SEQUENCE [LARGE SCALE GENOMIC DNA]</scope>
    <source>
        <strain evidence="15">CGMCC 4.7289</strain>
    </source>
</reference>
<organism evidence="14 15">
    <name type="scientific">Hamadaea flava</name>
    <dbReference type="NCBI Taxonomy" id="1742688"/>
    <lineage>
        <taxon>Bacteria</taxon>
        <taxon>Bacillati</taxon>
        <taxon>Actinomycetota</taxon>
        <taxon>Actinomycetes</taxon>
        <taxon>Micromonosporales</taxon>
        <taxon>Micromonosporaceae</taxon>
        <taxon>Hamadaea</taxon>
    </lineage>
</organism>
<keyword evidence="8 11" id="KW-1133">Transmembrane helix</keyword>
<dbReference type="InterPro" id="IPR003594">
    <property type="entry name" value="HATPase_dom"/>
</dbReference>
<accession>A0ABV8LWG5</accession>
<dbReference type="SUPFAM" id="SSF47384">
    <property type="entry name" value="Homodimeric domain of signal transducing histidine kinase"/>
    <property type="match status" value="1"/>
</dbReference>
<comment type="caution">
    <text evidence="14">The sequence shown here is derived from an EMBL/GenBank/DDBJ whole genome shotgun (WGS) entry which is preliminary data.</text>
</comment>
<sequence>MKALFWRWLPGSLRGRITAVYLLALVVTLTGFGVVGSLLFASDLRQGDTDEVTARVGDLAAAVRAGDLTPVEQDPYAQVIDGGQVTVRSSAAPATPVLDPAELAEARQEKLVVHRNVAGLGDDAVLVATPLPDGKVAVAGASLDTVNTAARRLITGLALGLPILLVLLTLGVRRLLGSALRPVAGLTAEAQEISTADPGRRLPVPPGEDEIASLARTLNGMLDRIAAATKRERTFLDAAAHELRTPVAALRAELELGLAGGDAQAEEALRGALREADRLARLTADMLTLARARAGQLPLERMPTDVTDRVRATARRVAGTYSLSLRVVGEELVGDLDPVRLDQVVTNLVANAAQAGAGQVTVGVRGQEPETVVITVDDDGPGFPAAMLPVQFPEPGSVPRHDSSGTGLGLTIVDMIARAHGGSVVAANSSPLGGAHVEVRLSSARDSGRDLSDSA</sequence>
<evidence type="ECO:0000313" key="15">
    <source>
        <dbReference type="Proteomes" id="UP001595816"/>
    </source>
</evidence>
<dbReference type="SMART" id="SM00388">
    <property type="entry name" value="HisKA"/>
    <property type="match status" value="1"/>
</dbReference>
<dbReference type="InterPro" id="IPR003661">
    <property type="entry name" value="HisK_dim/P_dom"/>
</dbReference>
<evidence type="ECO:0000259" key="12">
    <source>
        <dbReference type="PROSITE" id="PS50109"/>
    </source>
</evidence>
<comment type="catalytic activity">
    <reaction evidence="1">
        <text>ATP + protein L-histidine = ADP + protein N-phospho-L-histidine.</text>
        <dbReference type="EC" id="2.7.13.3"/>
    </reaction>
</comment>
<dbReference type="InterPro" id="IPR005467">
    <property type="entry name" value="His_kinase_dom"/>
</dbReference>
<dbReference type="EC" id="2.7.13.3" evidence="3"/>
<dbReference type="Pfam" id="PF00512">
    <property type="entry name" value="HisKA"/>
    <property type="match status" value="1"/>
</dbReference>
<dbReference type="EMBL" id="JBHSAY010000020">
    <property type="protein sequence ID" value="MFC4135100.1"/>
    <property type="molecule type" value="Genomic_DNA"/>
</dbReference>
<dbReference type="SUPFAM" id="SSF55874">
    <property type="entry name" value="ATPase domain of HSP90 chaperone/DNA topoisomerase II/histidine kinase"/>
    <property type="match status" value="1"/>
</dbReference>
<dbReference type="Pfam" id="PF02518">
    <property type="entry name" value="HATPase_c"/>
    <property type="match status" value="1"/>
</dbReference>
<evidence type="ECO:0000313" key="14">
    <source>
        <dbReference type="EMBL" id="MFC4135100.1"/>
    </source>
</evidence>
<dbReference type="Proteomes" id="UP001595816">
    <property type="component" value="Unassembled WGS sequence"/>
</dbReference>
<evidence type="ECO:0000256" key="10">
    <source>
        <dbReference type="ARBA" id="ARBA00023136"/>
    </source>
</evidence>
<dbReference type="Gene3D" id="6.10.340.10">
    <property type="match status" value="1"/>
</dbReference>
<dbReference type="PROSITE" id="PS50109">
    <property type="entry name" value="HIS_KIN"/>
    <property type="match status" value="1"/>
</dbReference>
<evidence type="ECO:0000256" key="1">
    <source>
        <dbReference type="ARBA" id="ARBA00000085"/>
    </source>
</evidence>
<dbReference type="InterPro" id="IPR036890">
    <property type="entry name" value="HATPase_C_sf"/>
</dbReference>
<dbReference type="InterPro" id="IPR050428">
    <property type="entry name" value="TCS_sensor_his_kinase"/>
</dbReference>
<evidence type="ECO:0000256" key="4">
    <source>
        <dbReference type="ARBA" id="ARBA00022553"/>
    </source>
</evidence>
<evidence type="ECO:0000256" key="6">
    <source>
        <dbReference type="ARBA" id="ARBA00022692"/>
    </source>
</evidence>
<evidence type="ECO:0000256" key="8">
    <source>
        <dbReference type="ARBA" id="ARBA00022989"/>
    </source>
</evidence>
<keyword evidence="10 11" id="KW-0472">Membrane</keyword>
<name>A0ABV8LWG5_9ACTN</name>
<dbReference type="RefSeq" id="WP_253762971.1">
    <property type="nucleotide sequence ID" value="NZ_JAMZDZ010000001.1"/>
</dbReference>
<evidence type="ECO:0000259" key="13">
    <source>
        <dbReference type="PROSITE" id="PS50885"/>
    </source>
</evidence>
<dbReference type="GO" id="GO:0005524">
    <property type="term" value="F:ATP binding"/>
    <property type="evidence" value="ECO:0007669"/>
    <property type="project" value="UniProtKB-KW"/>
</dbReference>
<dbReference type="PANTHER" id="PTHR45436">
    <property type="entry name" value="SENSOR HISTIDINE KINASE YKOH"/>
    <property type="match status" value="1"/>
</dbReference>
<keyword evidence="4" id="KW-0597">Phosphoprotein</keyword>
<dbReference type="PROSITE" id="PS50885">
    <property type="entry name" value="HAMP"/>
    <property type="match status" value="1"/>
</dbReference>
<dbReference type="CDD" id="cd06225">
    <property type="entry name" value="HAMP"/>
    <property type="match status" value="1"/>
</dbReference>
<feature type="transmembrane region" description="Helical" evidence="11">
    <location>
        <begin position="153"/>
        <end position="172"/>
    </location>
</feature>
<dbReference type="PANTHER" id="PTHR45436:SF5">
    <property type="entry name" value="SENSOR HISTIDINE KINASE TRCS"/>
    <property type="match status" value="1"/>
</dbReference>
<protein>
    <recommendedName>
        <fullName evidence="3">histidine kinase</fullName>
        <ecNumber evidence="3">2.7.13.3</ecNumber>
    </recommendedName>
</protein>
<evidence type="ECO:0000256" key="3">
    <source>
        <dbReference type="ARBA" id="ARBA00012438"/>
    </source>
</evidence>
<dbReference type="PRINTS" id="PR00344">
    <property type="entry name" value="BCTRLSENSOR"/>
</dbReference>
<evidence type="ECO:0000256" key="9">
    <source>
        <dbReference type="ARBA" id="ARBA00023012"/>
    </source>
</evidence>
<feature type="domain" description="HAMP" evidence="13">
    <location>
        <begin position="177"/>
        <end position="230"/>
    </location>
</feature>
<dbReference type="Gene3D" id="1.10.287.130">
    <property type="match status" value="1"/>
</dbReference>
<comment type="subcellular location">
    <subcellularLocation>
        <location evidence="2">Cell membrane</location>
    </subcellularLocation>
</comment>
<feature type="transmembrane region" description="Helical" evidence="11">
    <location>
        <begin position="20"/>
        <end position="41"/>
    </location>
</feature>
<dbReference type="InterPro" id="IPR003660">
    <property type="entry name" value="HAMP_dom"/>
</dbReference>
<gene>
    <name evidence="14" type="ORF">ACFOZ4_31195</name>
</gene>
<keyword evidence="14" id="KW-0067">ATP-binding</keyword>
<evidence type="ECO:0000256" key="11">
    <source>
        <dbReference type="SAM" id="Phobius"/>
    </source>
</evidence>
<evidence type="ECO:0000256" key="7">
    <source>
        <dbReference type="ARBA" id="ARBA00022777"/>
    </source>
</evidence>
<keyword evidence="5" id="KW-0808">Transferase</keyword>
<keyword evidence="7" id="KW-0418">Kinase</keyword>
<dbReference type="SUPFAM" id="SSF158472">
    <property type="entry name" value="HAMP domain-like"/>
    <property type="match status" value="1"/>
</dbReference>
<keyword evidence="9" id="KW-0902">Two-component regulatory system</keyword>
<dbReference type="CDD" id="cd00075">
    <property type="entry name" value="HATPase"/>
    <property type="match status" value="1"/>
</dbReference>
<evidence type="ECO:0000256" key="2">
    <source>
        <dbReference type="ARBA" id="ARBA00004236"/>
    </source>
</evidence>
<keyword evidence="6 11" id="KW-0812">Transmembrane</keyword>
<dbReference type="InterPro" id="IPR036097">
    <property type="entry name" value="HisK_dim/P_sf"/>
</dbReference>
<proteinExistence type="predicted"/>
<dbReference type="SMART" id="SM00387">
    <property type="entry name" value="HATPase_c"/>
    <property type="match status" value="1"/>
</dbReference>
<dbReference type="InterPro" id="IPR004358">
    <property type="entry name" value="Sig_transdc_His_kin-like_C"/>
</dbReference>
<keyword evidence="14" id="KW-0547">Nucleotide-binding</keyword>
<dbReference type="SMART" id="SM00304">
    <property type="entry name" value="HAMP"/>
    <property type="match status" value="1"/>
</dbReference>
<dbReference type="Gene3D" id="3.30.565.10">
    <property type="entry name" value="Histidine kinase-like ATPase, C-terminal domain"/>
    <property type="match status" value="1"/>
</dbReference>
<dbReference type="CDD" id="cd00082">
    <property type="entry name" value="HisKA"/>
    <property type="match status" value="1"/>
</dbReference>
<keyword evidence="15" id="KW-1185">Reference proteome</keyword>
<feature type="domain" description="Histidine kinase" evidence="12">
    <location>
        <begin position="238"/>
        <end position="445"/>
    </location>
</feature>